<feature type="signal peptide" evidence="2">
    <location>
        <begin position="1"/>
        <end position="18"/>
    </location>
</feature>
<keyword evidence="1" id="KW-0812">Transmembrane</keyword>
<gene>
    <name evidence="3" type="ORF">ARMSODRAFT_995135</name>
</gene>
<dbReference type="STRING" id="1076256.A0A2H3BH78"/>
<evidence type="ECO:0000313" key="3">
    <source>
        <dbReference type="EMBL" id="PBK70179.1"/>
    </source>
</evidence>
<sequence length="278" mass="30291">MLVAAGLFVLANLPTVAARTAVVDTASCLDIFLLAPGMHYQQALPTTGAITTGYLFCVENPATRTGHLVTAPVLLHLPPPVVLCCRCPRDARLHRRARAHRRCGSAAGCLTGFGGSRSFGVVHVIEAHKCGHHQAEKLESWKGLPEPGTNGDLLILLSRDRWIRLHGSTTTAGQWLRDRSIVEGFTISFSTLLVYAAVIVTFNASTVGILMIACLLLCSSALLSFCNSLMPMFNCIVQVDGESKEYKQRLQKSARSDWAIRLGLIVPKILRLQLLFDM</sequence>
<dbReference type="EMBL" id="KZ293427">
    <property type="protein sequence ID" value="PBK70179.1"/>
    <property type="molecule type" value="Genomic_DNA"/>
</dbReference>
<dbReference type="Proteomes" id="UP000218334">
    <property type="component" value="Unassembled WGS sequence"/>
</dbReference>
<evidence type="ECO:0000256" key="2">
    <source>
        <dbReference type="SAM" id="SignalP"/>
    </source>
</evidence>
<proteinExistence type="predicted"/>
<evidence type="ECO:0000313" key="4">
    <source>
        <dbReference type="Proteomes" id="UP000218334"/>
    </source>
</evidence>
<keyword evidence="1" id="KW-1133">Transmembrane helix</keyword>
<feature type="chain" id="PRO_5013574670" description="SSD domain-containing protein" evidence="2">
    <location>
        <begin position="19"/>
        <end position="278"/>
    </location>
</feature>
<feature type="transmembrane region" description="Helical" evidence="1">
    <location>
        <begin position="192"/>
        <end position="223"/>
    </location>
</feature>
<protein>
    <recommendedName>
        <fullName evidence="5">SSD domain-containing protein</fullName>
    </recommendedName>
</protein>
<reference evidence="4" key="1">
    <citation type="journal article" date="2017" name="Nat. Ecol. Evol.">
        <title>Genome expansion and lineage-specific genetic innovations in the forest pathogenic fungi Armillaria.</title>
        <authorList>
            <person name="Sipos G."/>
            <person name="Prasanna A.N."/>
            <person name="Walter M.C."/>
            <person name="O'Connor E."/>
            <person name="Balint B."/>
            <person name="Krizsan K."/>
            <person name="Kiss B."/>
            <person name="Hess J."/>
            <person name="Varga T."/>
            <person name="Slot J."/>
            <person name="Riley R."/>
            <person name="Boka B."/>
            <person name="Rigling D."/>
            <person name="Barry K."/>
            <person name="Lee J."/>
            <person name="Mihaltcheva S."/>
            <person name="LaButti K."/>
            <person name="Lipzen A."/>
            <person name="Waldron R."/>
            <person name="Moloney N.M."/>
            <person name="Sperisen C."/>
            <person name="Kredics L."/>
            <person name="Vagvoelgyi C."/>
            <person name="Patrignani A."/>
            <person name="Fitzpatrick D."/>
            <person name="Nagy I."/>
            <person name="Doyle S."/>
            <person name="Anderson J.B."/>
            <person name="Grigoriev I.V."/>
            <person name="Gueldener U."/>
            <person name="Muensterkoetter M."/>
            <person name="Nagy L.G."/>
        </authorList>
    </citation>
    <scope>NUCLEOTIDE SEQUENCE [LARGE SCALE GENOMIC DNA]</scope>
    <source>
        <strain evidence="4">28-4</strain>
    </source>
</reference>
<dbReference type="AlphaFoldDB" id="A0A2H3BH78"/>
<name>A0A2H3BH78_9AGAR</name>
<keyword evidence="2" id="KW-0732">Signal</keyword>
<accession>A0A2H3BH78</accession>
<keyword evidence="4" id="KW-1185">Reference proteome</keyword>
<evidence type="ECO:0000256" key="1">
    <source>
        <dbReference type="SAM" id="Phobius"/>
    </source>
</evidence>
<keyword evidence="1" id="KW-0472">Membrane</keyword>
<organism evidence="3 4">
    <name type="scientific">Armillaria solidipes</name>
    <dbReference type="NCBI Taxonomy" id="1076256"/>
    <lineage>
        <taxon>Eukaryota</taxon>
        <taxon>Fungi</taxon>
        <taxon>Dikarya</taxon>
        <taxon>Basidiomycota</taxon>
        <taxon>Agaricomycotina</taxon>
        <taxon>Agaricomycetes</taxon>
        <taxon>Agaricomycetidae</taxon>
        <taxon>Agaricales</taxon>
        <taxon>Marasmiineae</taxon>
        <taxon>Physalacriaceae</taxon>
        <taxon>Armillaria</taxon>
    </lineage>
</organism>
<evidence type="ECO:0008006" key="5">
    <source>
        <dbReference type="Google" id="ProtNLM"/>
    </source>
</evidence>